<evidence type="ECO:0000256" key="2">
    <source>
        <dbReference type="ARBA" id="ARBA00008813"/>
    </source>
</evidence>
<proteinExistence type="inferred from homology"/>
<comment type="function">
    <text evidence="9">Immune regulatory cytokine.</text>
</comment>
<feature type="disulfide bond" evidence="8">
    <location>
        <begin position="80"/>
        <end position="132"/>
    </location>
</feature>
<dbReference type="GO" id="GO:0001817">
    <property type="term" value="P:regulation of cytokine production"/>
    <property type="evidence" value="ECO:0007669"/>
    <property type="project" value="UniProtKB-ARBA"/>
</dbReference>
<dbReference type="GO" id="GO:0005125">
    <property type="term" value="F:cytokine activity"/>
    <property type="evidence" value="ECO:0007669"/>
    <property type="project" value="UniProtKB-UniRule"/>
</dbReference>
<dbReference type="Ensembl" id="ENSCRFT00000018531.1">
    <property type="protein sequence ID" value="ENSCRFP00000017919.1"/>
    <property type="gene ID" value="ENSCRFG00000013609.1"/>
</dbReference>
<evidence type="ECO:0000256" key="1">
    <source>
        <dbReference type="ARBA" id="ARBA00004613"/>
    </source>
</evidence>
<comment type="subunit">
    <text evidence="3">Homodimer. Interacts with IL10RA and IL10RB.</text>
</comment>
<protein>
    <recommendedName>
        <fullName evidence="9">Interleukin family protein</fullName>
    </recommendedName>
</protein>
<feature type="disulfide bond" evidence="8">
    <location>
        <begin position="29"/>
        <end position="126"/>
    </location>
</feature>
<keyword evidence="4 9" id="KW-0202">Cytokine</keyword>
<dbReference type="SMART" id="SM00188">
    <property type="entry name" value="IL10"/>
    <property type="match status" value="1"/>
</dbReference>
<evidence type="ECO:0000313" key="10">
    <source>
        <dbReference type="Ensembl" id="ENSCRFP00000017919.1"/>
    </source>
</evidence>
<dbReference type="PANTHER" id="PTHR48482:SF5">
    <property type="entry name" value="INTERLEUKIN-10"/>
    <property type="match status" value="1"/>
</dbReference>
<reference evidence="10" key="2">
    <citation type="submission" date="2025-09" db="UniProtKB">
        <authorList>
            <consortium name="Ensembl"/>
        </authorList>
    </citation>
    <scope>IDENTIFICATION</scope>
</reference>
<dbReference type="PRINTS" id="PR01294">
    <property type="entry name" value="INTRLEUKIN10"/>
</dbReference>
<dbReference type="PANTHER" id="PTHR48482">
    <property type="entry name" value="INTERLEUKIN-19-RELATED"/>
    <property type="match status" value="1"/>
</dbReference>
<dbReference type="AlphaFoldDB" id="A0A8C3RAA6"/>
<evidence type="ECO:0000256" key="6">
    <source>
        <dbReference type="ARBA" id="ARBA00022729"/>
    </source>
</evidence>
<keyword evidence="7 8" id="KW-1015">Disulfide bond</keyword>
<reference evidence="10" key="1">
    <citation type="submission" date="2025-08" db="UniProtKB">
        <authorList>
            <consortium name="Ensembl"/>
        </authorList>
    </citation>
    <scope>IDENTIFICATION</scope>
</reference>
<dbReference type="SUPFAM" id="SSF47266">
    <property type="entry name" value="4-helical cytokines"/>
    <property type="match status" value="1"/>
</dbReference>
<sequence>MRSCSGGTALPVLLLLLLLLGTAPAQPACPRFPELLPTKLKELRVKFEEIKDYFQSKDEDLSIQLLSSDLLEEFKGRLGCRSVSEVMGFYMEEVLPGAMRTSTEHQHSVGDLGNLLLSLRAMMRRCHRFLTCEESSRSMKNIRETFTRVRPPPGTCCRSQGGTEPKSVFNHTKVFEHTKPRSRGAQGAGVEGWESWNSRGTGQSSGGCPWRGICHCTPRGCDRHTDTPLAFPCRWTRTESTRPWGSLTSSSTTSKNI</sequence>
<evidence type="ECO:0000256" key="8">
    <source>
        <dbReference type="PIRSR" id="PIRSR620443-50"/>
    </source>
</evidence>
<dbReference type="InterPro" id="IPR000098">
    <property type="entry name" value="IL-10"/>
</dbReference>
<name>A0A8C3RAA6_9PASS</name>
<evidence type="ECO:0000256" key="7">
    <source>
        <dbReference type="ARBA" id="ARBA00023157"/>
    </source>
</evidence>
<dbReference type="GO" id="GO:0006955">
    <property type="term" value="P:immune response"/>
    <property type="evidence" value="ECO:0007669"/>
    <property type="project" value="InterPro"/>
</dbReference>
<keyword evidence="11" id="KW-1185">Reference proteome</keyword>
<dbReference type="Proteomes" id="UP000694396">
    <property type="component" value="Unplaced"/>
</dbReference>
<organism evidence="10 11">
    <name type="scientific">Cyanoderma ruficeps</name>
    <name type="common">rufous-capped babbler</name>
    <dbReference type="NCBI Taxonomy" id="181631"/>
    <lineage>
        <taxon>Eukaryota</taxon>
        <taxon>Metazoa</taxon>
        <taxon>Chordata</taxon>
        <taxon>Craniata</taxon>
        <taxon>Vertebrata</taxon>
        <taxon>Euteleostomi</taxon>
        <taxon>Archelosauria</taxon>
        <taxon>Archosauria</taxon>
        <taxon>Dinosauria</taxon>
        <taxon>Saurischia</taxon>
        <taxon>Theropoda</taxon>
        <taxon>Coelurosauria</taxon>
        <taxon>Aves</taxon>
        <taxon>Neognathae</taxon>
        <taxon>Neoaves</taxon>
        <taxon>Telluraves</taxon>
        <taxon>Australaves</taxon>
        <taxon>Passeriformes</taxon>
        <taxon>Sylvioidea</taxon>
        <taxon>Timaliidae</taxon>
        <taxon>Cyanoderma</taxon>
    </lineage>
</organism>
<comment type="subcellular location">
    <subcellularLocation>
        <location evidence="1 9">Secreted</location>
    </subcellularLocation>
</comment>
<dbReference type="GO" id="GO:0005615">
    <property type="term" value="C:extracellular space"/>
    <property type="evidence" value="ECO:0007669"/>
    <property type="project" value="UniProtKB-UniRule"/>
</dbReference>
<dbReference type="Pfam" id="PF00726">
    <property type="entry name" value="IL10"/>
    <property type="match status" value="1"/>
</dbReference>
<evidence type="ECO:0000313" key="11">
    <source>
        <dbReference type="Proteomes" id="UP000694396"/>
    </source>
</evidence>
<comment type="similarity">
    <text evidence="2 9">Belongs to the IL-10 family.</text>
</comment>
<dbReference type="InterPro" id="IPR009079">
    <property type="entry name" value="4_helix_cytokine-like_core"/>
</dbReference>
<evidence type="ECO:0000256" key="9">
    <source>
        <dbReference type="RuleBase" id="RU368043"/>
    </source>
</evidence>
<evidence type="ECO:0000256" key="5">
    <source>
        <dbReference type="ARBA" id="ARBA00022525"/>
    </source>
</evidence>
<dbReference type="InterPro" id="IPR020443">
    <property type="entry name" value="IL-10/19/20/24/26"/>
</dbReference>
<feature type="signal peptide" evidence="9">
    <location>
        <begin position="1"/>
        <end position="25"/>
    </location>
</feature>
<evidence type="ECO:0000256" key="3">
    <source>
        <dbReference type="ARBA" id="ARBA00011144"/>
    </source>
</evidence>
<evidence type="ECO:0000256" key="4">
    <source>
        <dbReference type="ARBA" id="ARBA00022514"/>
    </source>
</evidence>
<keyword evidence="6 9" id="KW-0732">Signal</keyword>
<accession>A0A8C3RAA6</accession>
<dbReference type="Gene3D" id="1.20.1250.10">
    <property type="match status" value="1"/>
</dbReference>
<keyword evidence="5 9" id="KW-0964">Secreted</keyword>
<feature type="chain" id="PRO_5034641815" description="Interleukin family protein" evidence="9">
    <location>
        <begin position="26"/>
        <end position="257"/>
    </location>
</feature>